<comment type="catalytic activity">
    <reaction evidence="7">
        <text>a ubiquinone + NADH + 5 H(+)(in) = a ubiquinol + NAD(+) + 4 H(+)(out)</text>
        <dbReference type="Rhea" id="RHEA:29091"/>
        <dbReference type="Rhea" id="RHEA-COMP:9565"/>
        <dbReference type="Rhea" id="RHEA-COMP:9566"/>
        <dbReference type="ChEBI" id="CHEBI:15378"/>
        <dbReference type="ChEBI" id="CHEBI:16389"/>
        <dbReference type="ChEBI" id="CHEBI:17976"/>
        <dbReference type="ChEBI" id="CHEBI:57540"/>
        <dbReference type="ChEBI" id="CHEBI:57945"/>
        <dbReference type="EC" id="7.1.1.2"/>
    </reaction>
</comment>
<feature type="transmembrane region" description="Helical" evidence="7">
    <location>
        <begin position="451"/>
        <end position="471"/>
    </location>
</feature>
<dbReference type="PANTHER" id="PTHR42829">
    <property type="entry name" value="NADH-UBIQUINONE OXIDOREDUCTASE CHAIN 5"/>
    <property type="match status" value="1"/>
</dbReference>
<dbReference type="GO" id="GO:0008137">
    <property type="term" value="F:NADH dehydrogenase (ubiquinone) activity"/>
    <property type="evidence" value="ECO:0007669"/>
    <property type="project" value="UniProtKB-EC"/>
</dbReference>
<dbReference type="PRINTS" id="PR01434">
    <property type="entry name" value="NADHDHGNASE5"/>
</dbReference>
<feature type="transmembrane region" description="Helical" evidence="7">
    <location>
        <begin position="241"/>
        <end position="261"/>
    </location>
</feature>
<evidence type="ECO:0000256" key="6">
    <source>
        <dbReference type="ARBA" id="ARBA00023136"/>
    </source>
</evidence>
<feature type="transmembrane region" description="Helical" evidence="7">
    <location>
        <begin position="362"/>
        <end position="389"/>
    </location>
</feature>
<evidence type="ECO:0000313" key="10">
    <source>
        <dbReference type="EMBL" id="DAC76958.1"/>
    </source>
</evidence>
<reference evidence="10" key="2">
    <citation type="submission" date="2019-02" db="EMBL/GenBank/DDBJ databases">
        <authorList>
            <person name="Nibert M.L."/>
            <person name="Manny A.R."/>
            <person name="Debat H.J."/>
        </authorList>
    </citation>
    <scope>NUCLEOTIDE SEQUENCE</scope>
    <source>
        <strain evidence="10">Berkeley</strain>
    </source>
</reference>
<gene>
    <name evidence="10" type="primary">nad5</name>
</gene>
<dbReference type="InterPro" id="IPR003945">
    <property type="entry name" value="NU5C-like"/>
</dbReference>
<keyword evidence="4 7" id="KW-1133">Transmembrane helix</keyword>
<dbReference type="Pfam" id="PF00662">
    <property type="entry name" value="Proton_antipo_N"/>
    <property type="match status" value="1"/>
</dbReference>
<name>A0A499WH26_9FUNG</name>
<feature type="domain" description="NADH:quinone oxidoreductase/Mrp antiporter transmembrane" evidence="8">
    <location>
        <begin position="131"/>
        <end position="405"/>
    </location>
</feature>
<dbReference type="InterPro" id="IPR018393">
    <property type="entry name" value="NADHpl_OxRdtase_5_subgr"/>
</dbReference>
<evidence type="ECO:0000259" key="9">
    <source>
        <dbReference type="Pfam" id="PF00662"/>
    </source>
</evidence>
<dbReference type="NCBIfam" id="NF005141">
    <property type="entry name" value="PRK06590.1"/>
    <property type="match status" value="1"/>
</dbReference>
<geneLocation type="mitochondrion" evidence="10"/>
<keyword evidence="7 10" id="KW-0496">Mitochondrion</keyword>
<keyword evidence="6 7" id="KW-0472">Membrane</keyword>
<keyword evidence="3 7" id="KW-0812">Transmembrane</keyword>
<dbReference type="GO" id="GO:0042773">
    <property type="term" value="P:ATP synthesis coupled electron transport"/>
    <property type="evidence" value="ECO:0007669"/>
    <property type="project" value="InterPro"/>
</dbReference>
<feature type="transmembrane region" description="Helical" evidence="7">
    <location>
        <begin position="167"/>
        <end position="188"/>
    </location>
</feature>
<evidence type="ECO:0000256" key="4">
    <source>
        <dbReference type="ARBA" id="ARBA00022989"/>
    </source>
</evidence>
<feature type="domain" description="NADH-Ubiquinone oxidoreductase (complex I) chain 5 N-terminal" evidence="9">
    <location>
        <begin position="64"/>
        <end position="114"/>
    </location>
</feature>
<feature type="transmembrane region" description="Helical" evidence="7">
    <location>
        <begin position="607"/>
        <end position="626"/>
    </location>
</feature>
<sequence>MYLGIITLPLITGLICGLFGRNLGNQGTKLLGTHSIVIGTLISITLYYEIAISESPLSIYLLDWVDTEYLGLSWGFKLDSLSISIYIPVLIVSSCVHIYSRIYMSEDGHNARFYSYLSLFTFFMIVLISGDNLLLIFIGWEGVGVCSYILVNFWYKRIQANKAAMKALIVNRVGDWSLTLGMILIWWIFGDLEISTILSLSRFIDVEWITIVTILVLIGAMAKSAQLGLHTWLPDAMEGPTPVSALIHAATMVTAGVYLLIRLSPLIEYSSTGLLIISWVGGLTAIFAASIATFQNDLKRVIAYSTCSQLGYMVLAVGMSQYTLSAYHLVNHAYFKALLFLSAGAVIHSLSDEQDMRRHGGLINILPFTYICILIGSLSLLATPYLTGFYSKDLILEVAYGQYNSQGSIGYWLGTITACITSFYSFRLIYLTFISKTNGVRSNYLNGHEPSIIMTTPLVILSLFSIVHGYLASDAYIGLGSGLWGDGSILITPDNLTTIEGEFGLPLQNKLLPLFGSLMFIILGIGLIYTEGGRVSSVRGIKIYRFFNERYHIDNIYNSLIVSNILKLARITSKRLDKGILELIGVTAIIRVVNNISSKLASFDNGYIPHLALNIIIGLILALSLAEGLYPGKNLILILILTLSNNSSLNRH</sequence>
<dbReference type="Gene3D" id="1.20.5.2700">
    <property type="match status" value="1"/>
</dbReference>
<dbReference type="PANTHER" id="PTHR42829:SF2">
    <property type="entry name" value="NADH-UBIQUINONE OXIDOREDUCTASE CHAIN 5"/>
    <property type="match status" value="1"/>
</dbReference>
<comment type="function">
    <text evidence="1">Core subunit of the mitochondrial membrane respiratory chain NADH dehydrogenase (Complex I) that is believed to belong to the minimal assembly required for catalysis. Complex I functions in the transfer of electrons from NADH to the respiratory chain. The immediate electron acceptor for the enzyme is believed to be ubiquinone.</text>
</comment>
<dbReference type="InterPro" id="IPR001516">
    <property type="entry name" value="Proton_antipo_N"/>
</dbReference>
<evidence type="ECO:0000256" key="7">
    <source>
        <dbReference type="RuleBase" id="RU003404"/>
    </source>
</evidence>
<dbReference type="GO" id="GO:0016020">
    <property type="term" value="C:membrane"/>
    <property type="evidence" value="ECO:0007669"/>
    <property type="project" value="UniProtKB-SubCell"/>
</dbReference>
<reference evidence="10" key="1">
    <citation type="journal article" date="2019" name="Viruses">
        <title>Mitovirus and Mitochondrial Coding Sequences from Basal Fungus Entomophthora muscae.</title>
        <authorList>
            <person name="Nibert M."/>
            <person name="Debat H."/>
            <person name="Manny A."/>
            <person name="Grigoriev I."/>
            <person name="De Fine Licht H."/>
        </authorList>
    </citation>
    <scope>NUCLEOTIDE SEQUENCE</scope>
    <source>
        <strain evidence="10">Berkeley</strain>
    </source>
</reference>
<accession>A0A499WH26</accession>
<evidence type="ECO:0000256" key="1">
    <source>
        <dbReference type="ARBA" id="ARBA00003257"/>
    </source>
</evidence>
<evidence type="ECO:0000259" key="8">
    <source>
        <dbReference type="Pfam" id="PF00361"/>
    </source>
</evidence>
<feature type="transmembrane region" description="Helical" evidence="7">
    <location>
        <begin position="333"/>
        <end position="350"/>
    </location>
</feature>
<keyword evidence="7" id="KW-0813">Transport</keyword>
<keyword evidence="7" id="KW-0520">NAD</keyword>
<dbReference type="GO" id="GO:0003954">
    <property type="term" value="F:NADH dehydrogenase activity"/>
    <property type="evidence" value="ECO:0007669"/>
    <property type="project" value="TreeGrafter"/>
</dbReference>
<dbReference type="InterPro" id="IPR001750">
    <property type="entry name" value="ND/Mrp_TM"/>
</dbReference>
<protein>
    <recommendedName>
        <fullName evidence="7">NADH-ubiquinone oxidoreductase chain 5</fullName>
        <ecNumber evidence="7">7.1.1.2</ecNumber>
    </recommendedName>
</protein>
<comment type="function">
    <text evidence="7">Core subunit of the mitochondrial membrane respiratory chain NADH dehydrogenase (Complex I) which catalyzes electron transfer from NADH through the respiratory chain, using ubiquinone as an electron acceptor. Essential for the catalytic activity and assembly of complex I.</text>
</comment>
<feature type="transmembrane region" description="Helical" evidence="7">
    <location>
        <begin position="6"/>
        <end position="24"/>
    </location>
</feature>
<evidence type="ECO:0000256" key="5">
    <source>
        <dbReference type="ARBA" id="ARBA00023075"/>
    </source>
</evidence>
<evidence type="ECO:0000256" key="3">
    <source>
        <dbReference type="ARBA" id="ARBA00022692"/>
    </source>
</evidence>
<dbReference type="NCBIfam" id="TIGR01974">
    <property type="entry name" value="NDH_I_L"/>
    <property type="match status" value="1"/>
</dbReference>
<feature type="transmembrane region" description="Helical" evidence="7">
    <location>
        <begin position="511"/>
        <end position="529"/>
    </location>
</feature>
<feature type="transmembrane region" description="Helical" evidence="7">
    <location>
        <begin position="273"/>
        <end position="294"/>
    </location>
</feature>
<feature type="transmembrane region" description="Helical" evidence="7">
    <location>
        <begin position="409"/>
        <end position="430"/>
    </location>
</feature>
<feature type="transmembrane region" description="Helical" evidence="7">
    <location>
        <begin position="208"/>
        <end position="229"/>
    </location>
</feature>
<feature type="transmembrane region" description="Helical" evidence="7">
    <location>
        <begin position="134"/>
        <end position="155"/>
    </location>
</feature>
<keyword evidence="5 7" id="KW-0830">Ubiquinone</keyword>
<feature type="transmembrane region" description="Helical" evidence="7">
    <location>
        <begin position="111"/>
        <end position="128"/>
    </location>
</feature>
<feature type="transmembrane region" description="Helical" evidence="7">
    <location>
        <begin position="81"/>
        <end position="99"/>
    </location>
</feature>
<evidence type="ECO:0000256" key="2">
    <source>
        <dbReference type="ARBA" id="ARBA00004141"/>
    </source>
</evidence>
<dbReference type="Pfam" id="PF00361">
    <property type="entry name" value="Proton_antipo_M"/>
    <property type="match status" value="1"/>
</dbReference>
<feature type="transmembrane region" description="Helical" evidence="7">
    <location>
        <begin position="301"/>
        <end position="321"/>
    </location>
</feature>
<comment type="similarity">
    <text evidence="7">Belongs to the complex I subunit 5 family.</text>
</comment>
<organism evidence="10">
    <name type="scientific">Entomophthora muscae</name>
    <dbReference type="NCBI Taxonomy" id="34485"/>
    <lineage>
        <taxon>Eukaryota</taxon>
        <taxon>Fungi</taxon>
        <taxon>Fungi incertae sedis</taxon>
        <taxon>Zoopagomycota</taxon>
        <taxon>Entomophthoromycotina</taxon>
        <taxon>Entomophthoromycetes</taxon>
        <taxon>Entomophthorales</taxon>
        <taxon>Entomophthoraceae</taxon>
        <taxon>Entomophthora</taxon>
    </lineage>
</organism>
<dbReference type="EMBL" id="BK010758">
    <property type="protein sequence ID" value="DAC76958.1"/>
    <property type="molecule type" value="mRNA"/>
</dbReference>
<feature type="transmembrane region" description="Helical" evidence="7">
    <location>
        <begin position="36"/>
        <end position="61"/>
    </location>
</feature>
<comment type="subcellular location">
    <subcellularLocation>
        <location evidence="2">Membrane</location>
        <topology evidence="2">Multi-pass membrane protein</topology>
    </subcellularLocation>
</comment>
<proteinExistence type="evidence at transcript level"/>
<dbReference type="AlphaFoldDB" id="A0A499WH26"/>
<dbReference type="EC" id="7.1.1.2" evidence="7"/>
<dbReference type="GO" id="GO:0015990">
    <property type="term" value="P:electron transport coupled proton transport"/>
    <property type="evidence" value="ECO:0007669"/>
    <property type="project" value="TreeGrafter"/>
</dbReference>